<protein>
    <recommendedName>
        <fullName evidence="5">Secreted protein</fullName>
    </recommendedName>
</protein>
<dbReference type="EMBL" id="CAMXCT010002624">
    <property type="protein sequence ID" value="CAI3999387.1"/>
    <property type="molecule type" value="Genomic_DNA"/>
</dbReference>
<evidence type="ECO:0000313" key="4">
    <source>
        <dbReference type="Proteomes" id="UP001152797"/>
    </source>
</evidence>
<feature type="signal peptide" evidence="1">
    <location>
        <begin position="1"/>
        <end position="17"/>
    </location>
</feature>
<evidence type="ECO:0000256" key="1">
    <source>
        <dbReference type="SAM" id="SignalP"/>
    </source>
</evidence>
<name>A0A9P1CYI0_9DINO</name>
<accession>A0A9P1CYI0</accession>
<dbReference type="Proteomes" id="UP001152797">
    <property type="component" value="Unassembled WGS sequence"/>
</dbReference>
<keyword evidence="4" id="KW-1185">Reference proteome</keyword>
<dbReference type="EMBL" id="CAMXCT030002624">
    <property type="protein sequence ID" value="CAL4786699.1"/>
    <property type="molecule type" value="Genomic_DNA"/>
</dbReference>
<feature type="chain" id="PRO_5043270860" description="Secreted protein" evidence="1">
    <location>
        <begin position="18"/>
        <end position="180"/>
    </location>
</feature>
<gene>
    <name evidence="2" type="ORF">C1SCF055_LOCUS25588</name>
</gene>
<comment type="caution">
    <text evidence="2">The sequence shown here is derived from an EMBL/GenBank/DDBJ whole genome shotgun (WGS) entry which is preliminary data.</text>
</comment>
<evidence type="ECO:0008006" key="5">
    <source>
        <dbReference type="Google" id="ProtNLM"/>
    </source>
</evidence>
<dbReference type="EMBL" id="CAMXCT020002624">
    <property type="protein sequence ID" value="CAL1152762.1"/>
    <property type="molecule type" value="Genomic_DNA"/>
</dbReference>
<reference evidence="3 4" key="2">
    <citation type="submission" date="2024-05" db="EMBL/GenBank/DDBJ databases">
        <authorList>
            <person name="Chen Y."/>
            <person name="Shah S."/>
            <person name="Dougan E. K."/>
            <person name="Thang M."/>
            <person name="Chan C."/>
        </authorList>
    </citation>
    <scope>NUCLEOTIDE SEQUENCE [LARGE SCALE GENOMIC DNA]</scope>
</reference>
<reference evidence="2" key="1">
    <citation type="submission" date="2022-10" db="EMBL/GenBank/DDBJ databases">
        <authorList>
            <person name="Chen Y."/>
            <person name="Dougan E. K."/>
            <person name="Chan C."/>
            <person name="Rhodes N."/>
            <person name="Thang M."/>
        </authorList>
    </citation>
    <scope>NUCLEOTIDE SEQUENCE</scope>
</reference>
<evidence type="ECO:0000313" key="3">
    <source>
        <dbReference type="EMBL" id="CAL4786699.1"/>
    </source>
</evidence>
<sequence length="180" mass="19399">MLSIVGLFCFAILPGFSQRGAVHFIALRKSRSTWMHRGCHCHRSSGSPRSVAGTSWRGQGCTDQGLPGIHLARSLVADFEASEETDAQVADTLVAGVQGCVTCMLVARSAESGPDFPGRQGEPVEPVEVELFWGYPRQRSLMLPVQAAQEQPVQPVHPATVAPWASATSATSRARHCFEN</sequence>
<proteinExistence type="predicted"/>
<evidence type="ECO:0000313" key="2">
    <source>
        <dbReference type="EMBL" id="CAI3999387.1"/>
    </source>
</evidence>
<dbReference type="AlphaFoldDB" id="A0A9P1CYI0"/>
<keyword evidence="1" id="KW-0732">Signal</keyword>
<organism evidence="2">
    <name type="scientific">Cladocopium goreaui</name>
    <dbReference type="NCBI Taxonomy" id="2562237"/>
    <lineage>
        <taxon>Eukaryota</taxon>
        <taxon>Sar</taxon>
        <taxon>Alveolata</taxon>
        <taxon>Dinophyceae</taxon>
        <taxon>Suessiales</taxon>
        <taxon>Symbiodiniaceae</taxon>
        <taxon>Cladocopium</taxon>
    </lineage>
</organism>